<feature type="region of interest" description="Disordered" evidence="7">
    <location>
        <begin position="76"/>
        <end position="105"/>
    </location>
</feature>
<keyword evidence="4" id="KW-0378">Hydrolase</keyword>
<dbReference type="Pfam" id="PF00675">
    <property type="entry name" value="Peptidase_M16"/>
    <property type="match status" value="1"/>
</dbReference>
<dbReference type="GO" id="GO:0006508">
    <property type="term" value="P:proteolysis"/>
    <property type="evidence" value="ECO:0007669"/>
    <property type="project" value="UniProtKB-KW"/>
</dbReference>
<dbReference type="STRING" id="4790.A0A0W8BX92"/>
<dbReference type="InterPro" id="IPR011765">
    <property type="entry name" value="Pept_M16_N"/>
</dbReference>
<feature type="domain" description="Coenzyme PQQ synthesis protein F-like C-terminal lobe" evidence="11">
    <location>
        <begin position="893"/>
        <end position="997"/>
    </location>
</feature>
<organism evidence="12 13">
    <name type="scientific">Phytophthora nicotianae</name>
    <name type="common">Potato buckeye rot agent</name>
    <name type="synonym">Phytophthora parasitica</name>
    <dbReference type="NCBI Taxonomy" id="4792"/>
    <lineage>
        <taxon>Eukaryota</taxon>
        <taxon>Sar</taxon>
        <taxon>Stramenopiles</taxon>
        <taxon>Oomycota</taxon>
        <taxon>Peronosporomycetes</taxon>
        <taxon>Peronosporales</taxon>
        <taxon>Peronosporaceae</taxon>
        <taxon>Phytophthora</taxon>
    </lineage>
</organism>
<dbReference type="InterPro" id="IPR032632">
    <property type="entry name" value="Peptidase_M16_M"/>
</dbReference>
<reference evidence="12 13" key="1">
    <citation type="submission" date="2015-11" db="EMBL/GenBank/DDBJ databases">
        <title>Genomes and virulence difference between two physiological races of Phytophthora nicotianae.</title>
        <authorList>
            <person name="Liu H."/>
            <person name="Ma X."/>
            <person name="Yu H."/>
            <person name="Fang D."/>
            <person name="Li Y."/>
            <person name="Wang X."/>
            <person name="Wang W."/>
            <person name="Dong Y."/>
            <person name="Xiao B."/>
        </authorList>
    </citation>
    <scope>NUCLEOTIDE SEQUENCE [LARGE SCALE GENOMIC DNA]</scope>
    <source>
        <strain evidence="13">race 0</strain>
    </source>
</reference>
<dbReference type="InterPro" id="IPR050626">
    <property type="entry name" value="Peptidase_M16"/>
</dbReference>
<protein>
    <submittedName>
        <fullName evidence="12">Nardilysin</fullName>
    </submittedName>
</protein>
<dbReference type="Pfam" id="PF22456">
    <property type="entry name" value="PqqF-like_C_4"/>
    <property type="match status" value="1"/>
</dbReference>
<keyword evidence="3" id="KW-0479">Metal-binding</keyword>
<dbReference type="AlphaFoldDB" id="A0A0W8BX92"/>
<evidence type="ECO:0000256" key="3">
    <source>
        <dbReference type="ARBA" id="ARBA00022723"/>
    </source>
</evidence>
<dbReference type="InterPro" id="IPR054734">
    <property type="entry name" value="PqqF-like_C_4"/>
</dbReference>
<evidence type="ECO:0000256" key="4">
    <source>
        <dbReference type="ARBA" id="ARBA00022801"/>
    </source>
</evidence>
<evidence type="ECO:0000313" key="12">
    <source>
        <dbReference type="EMBL" id="KUF76450.1"/>
    </source>
</evidence>
<feature type="domain" description="Peptidase M16 N-terminal" evidence="8">
    <location>
        <begin position="113"/>
        <end position="232"/>
    </location>
</feature>
<evidence type="ECO:0000256" key="7">
    <source>
        <dbReference type="SAM" id="MobiDB-lite"/>
    </source>
</evidence>
<dbReference type="Pfam" id="PF16187">
    <property type="entry name" value="Peptidase_M16_M"/>
    <property type="match status" value="1"/>
</dbReference>
<dbReference type="Gene3D" id="3.30.830.10">
    <property type="entry name" value="Metalloenzyme, LuxS/M16 peptidase-like"/>
    <property type="match status" value="4"/>
</dbReference>
<dbReference type="PANTHER" id="PTHR43690">
    <property type="entry name" value="NARDILYSIN"/>
    <property type="match status" value="1"/>
</dbReference>
<feature type="domain" description="Peptidase M16 C-terminal" evidence="9">
    <location>
        <begin position="267"/>
        <end position="438"/>
    </location>
</feature>
<dbReference type="Pfam" id="PF05193">
    <property type="entry name" value="Peptidase_M16_C"/>
    <property type="match status" value="1"/>
</dbReference>
<dbReference type="SUPFAM" id="SSF63411">
    <property type="entry name" value="LuxS/MPP-like metallohydrolase"/>
    <property type="match status" value="4"/>
</dbReference>
<evidence type="ECO:0000256" key="2">
    <source>
        <dbReference type="ARBA" id="ARBA00022670"/>
    </source>
</evidence>
<accession>A0A0W8BX92</accession>
<keyword evidence="5" id="KW-0862">Zinc</keyword>
<name>A0A0W8BX92_PHYNI</name>
<gene>
    <name evidence="12" type="ORF">AM587_10013054</name>
</gene>
<dbReference type="GO" id="GO:0046872">
    <property type="term" value="F:metal ion binding"/>
    <property type="evidence" value="ECO:0007669"/>
    <property type="project" value="UniProtKB-KW"/>
</dbReference>
<dbReference type="PANTHER" id="PTHR43690:SF18">
    <property type="entry name" value="INSULIN-DEGRADING ENZYME-RELATED"/>
    <property type="match status" value="1"/>
</dbReference>
<keyword evidence="2" id="KW-0645">Protease</keyword>
<proteinExistence type="inferred from homology"/>
<dbReference type="InterPro" id="IPR011249">
    <property type="entry name" value="Metalloenz_LuxS/M16"/>
</dbReference>
<evidence type="ECO:0000256" key="1">
    <source>
        <dbReference type="ARBA" id="ARBA00007261"/>
    </source>
</evidence>
<dbReference type="GO" id="GO:0008237">
    <property type="term" value="F:metallopeptidase activity"/>
    <property type="evidence" value="ECO:0007669"/>
    <property type="project" value="UniProtKB-KW"/>
</dbReference>
<evidence type="ECO:0000259" key="10">
    <source>
        <dbReference type="Pfam" id="PF16187"/>
    </source>
</evidence>
<sequence>MLGAFVESCSSPPAYSHRNRTGGRVEEVAEMTSPLSSRMSLDSFRSPADKKSYRLITLSNGLEVLLVQSDASPVNRSTFDCNDDGNDLDSLSSTDDTGFDEEGDEINDRAPTLAAACLTVDVGSLADPEGLPGLAHYFEHMIFMGSEKYPAEDAFESFLSAHGGSSNGATECESTRFVFDVDAAYLAPALDIFANLFVAPILRREAMERELKAVESEFQRMRNNNSVRLQQVMCETSVPEHPYSRCFTWGNVESLKHNPERDGINVREQMLQLFNKFYVAPAMKLCVYGCESLDVLEQYVTQSFSDIPAYRGSYDKPRSETLTVPYGGGAGQKPTVLHVIPVGEKCSIRLYWMLPPMMKNYRQKPWLYVGHLLGHESPESIASLLKQRQWATDIIAGTSDRDGYEFGSFGTVFEVRISLTEQGLACWEQVVQVIFDALHIFSSLAAAGDLPACVFEELHSSSEMDFRFQEDDIAPVTLCRELSERMLPRHNIQQHCEGDLLRYDLIQGGFDISSVYSLLSGLSANNVRAVLVASSFADTLNPNDLQTERWFGTKYTVNSIPESVIAAWSQLSNESIELSVLPTPNPFMPRNFSVLPLEPVIQVDNDTPPDLILTTSTTQLWYKRDRKFLVPKASVSFLVTLPEPTAAIHMLAELHVELVRRRLQHTLEQAETASFTTELDVRDEAIEVVISGFSDMLPSLVLVIMREVLRPSTTFDIESELTLARGELEREYRNATLSPRAKAYELRLQMLESRAVTTDDKLEALQSKYGHESDLAADLAHLTVSVLGCSKDTPVIRCMVIGNMSREAAVSLVLDVEAVKTGDSSLLPCEPEPELEPEPPILAPRCHTIALPPTTNGLLVRRDSERIGERNSVVEVYFQIGKVGPTDRAYAILLRSLLAQPLFHELRTKQQLGYTVTCSIRDTHGVLGLNLSVQSASHAAGAVAKKLDVFLHEEFPHDYLLSDERLSPKRFAAYVQTLQRAYARPDATLTEQSERYWEEIVSGRLEFDLDARVATALGDCTRQGLLERYQCWIQGSTSCCNTCTQSRDGNRQAQHRSSKSHGTRKLRVHVVGQCSPLKPLEQLVPPGKTPFIITGDLHDFKRELRCYCHLTSD</sequence>
<dbReference type="Proteomes" id="UP000052943">
    <property type="component" value="Unassembled WGS sequence"/>
</dbReference>
<evidence type="ECO:0000259" key="8">
    <source>
        <dbReference type="Pfam" id="PF00675"/>
    </source>
</evidence>
<evidence type="ECO:0000259" key="11">
    <source>
        <dbReference type="Pfam" id="PF22456"/>
    </source>
</evidence>
<dbReference type="InterPro" id="IPR007863">
    <property type="entry name" value="Peptidase_M16_C"/>
</dbReference>
<comment type="caution">
    <text evidence="12">The sequence shown here is derived from an EMBL/GenBank/DDBJ whole genome shotgun (WGS) entry which is preliminary data.</text>
</comment>
<comment type="similarity">
    <text evidence="1">Belongs to the peptidase M16 family.</text>
</comment>
<dbReference type="EMBL" id="LNFO01005799">
    <property type="protein sequence ID" value="KUF76450.1"/>
    <property type="molecule type" value="Genomic_DNA"/>
</dbReference>
<evidence type="ECO:0000256" key="5">
    <source>
        <dbReference type="ARBA" id="ARBA00022833"/>
    </source>
</evidence>
<dbReference type="OrthoDB" id="952271at2759"/>
<evidence type="ECO:0000313" key="13">
    <source>
        <dbReference type="Proteomes" id="UP000052943"/>
    </source>
</evidence>
<keyword evidence="6" id="KW-0482">Metalloprotease</keyword>
<feature type="domain" description="Peptidase M16 middle/third" evidence="10">
    <location>
        <begin position="466"/>
        <end position="764"/>
    </location>
</feature>
<evidence type="ECO:0000259" key="9">
    <source>
        <dbReference type="Pfam" id="PF05193"/>
    </source>
</evidence>
<evidence type="ECO:0000256" key="6">
    <source>
        <dbReference type="ARBA" id="ARBA00023049"/>
    </source>
</evidence>